<keyword evidence="1" id="KW-1133">Transmembrane helix</keyword>
<keyword evidence="1" id="KW-0812">Transmembrane</keyword>
<dbReference type="Proteomes" id="UP000541058">
    <property type="component" value="Unassembled WGS sequence"/>
</dbReference>
<reference evidence="2 3" key="1">
    <citation type="journal article" date="2020" name="Biotechnol. Biofuels">
        <title>New insights from the biogas microbiome by comprehensive genome-resolved metagenomics of nearly 1600 species originating from multiple anaerobic digesters.</title>
        <authorList>
            <person name="Campanaro S."/>
            <person name="Treu L."/>
            <person name="Rodriguez-R L.M."/>
            <person name="Kovalovszki A."/>
            <person name="Ziels R.M."/>
            <person name="Maus I."/>
            <person name="Zhu X."/>
            <person name="Kougias P.G."/>
            <person name="Basile A."/>
            <person name="Luo G."/>
            <person name="Schluter A."/>
            <person name="Konstantinidis K.T."/>
            <person name="Angelidaki I."/>
        </authorList>
    </citation>
    <scope>NUCLEOTIDE SEQUENCE [LARGE SCALE GENOMIC DNA]</scope>
    <source>
        <strain evidence="2">AS23ysBPME_34</strain>
    </source>
</reference>
<keyword evidence="1" id="KW-0472">Membrane</keyword>
<sequence>MIEFRKNFWRKSFITLALVLLFFNSVLIVRSIDVHQAKSWKKICSHVLEMEDEQRSVYIKQHAEQLNKVQENYFASVISIPDHDYSNDGQIAEQNYDQAQLELITDDLFTETGQFNVLNEQLNSNEKYSDFIANTQLDFADTFAVFQTDDPYLKKVEQKTATAYLPFQNRELELTNWRSFEQADNWRIGELFICLLIIFQAYNLFYNEKNSGFLFLLYPLPKGRSYLMRTKMSVLALTSLTICFVFALNSYFVFEMYYGTFDLSVPIQAIPSYQRSVLDITLGDLILIQIMVRSLAVFLLAQIVLFISQLVRRISGLFISLAILLIFKFTLYTYSLSFGIFSILRYTNLIFFLNVRELFQTEYFINVFGNPVSARLFISVVLPLGVVFMFILNQTWFDKFIPVKPVKSGTGIRSAKISTSLIKHEIYKLFISSRGVIILLVFTVLQIYLSINSPIDFLTKEQFYRQYMKKLEGEITDDKLQFIADERLKFDELRNELKLFNELYEQGNISSTEFNFKTGEISSQLSTEPAFIQVENNLFHLQQLEPENRIFVYDSGFNRLAGLSEQGESDDILNSTILVFCIIMLLSEYATKDYQIKLNQITDAYKYGRERHLKTRLQTGLLGSSIAYMVIYVPHLIKITSAFGIQGLFCNIEHLPRWQQFLSAGYFNKMPIIIYFSLLYLGRLFLVWFLAIAIQILAILQRKIQRVIGTALFVFNISLFISLLGFRIIDKYSLNNIFYGNPLYQKAPFLILVIPLWILVLISASFYYCLKLVDTTSNK</sequence>
<feature type="transmembrane region" description="Helical" evidence="1">
    <location>
        <begin position="426"/>
        <end position="449"/>
    </location>
</feature>
<dbReference type="AlphaFoldDB" id="A0A7X8C5G7"/>
<feature type="transmembrane region" description="Helical" evidence="1">
    <location>
        <begin position="707"/>
        <end position="729"/>
    </location>
</feature>
<dbReference type="EMBL" id="JAAYSM010000388">
    <property type="protein sequence ID" value="NLJ19337.1"/>
    <property type="molecule type" value="Genomic_DNA"/>
</dbReference>
<evidence type="ECO:0000313" key="2">
    <source>
        <dbReference type="EMBL" id="NLJ19337.1"/>
    </source>
</evidence>
<protein>
    <submittedName>
        <fullName evidence="2">Uncharacterized protein</fullName>
    </submittedName>
</protein>
<proteinExistence type="predicted"/>
<evidence type="ECO:0000313" key="3">
    <source>
        <dbReference type="Proteomes" id="UP000541058"/>
    </source>
</evidence>
<feature type="transmembrane region" description="Helical" evidence="1">
    <location>
        <begin position="186"/>
        <end position="205"/>
    </location>
</feature>
<evidence type="ECO:0000256" key="1">
    <source>
        <dbReference type="SAM" id="Phobius"/>
    </source>
</evidence>
<feature type="transmembrane region" description="Helical" evidence="1">
    <location>
        <begin position="619"/>
        <end position="637"/>
    </location>
</feature>
<gene>
    <name evidence="2" type="ORF">GX355_10825</name>
</gene>
<comment type="caution">
    <text evidence="2">The sequence shown here is derived from an EMBL/GenBank/DDBJ whole genome shotgun (WGS) entry which is preliminary data.</text>
</comment>
<feature type="transmembrane region" description="Helical" evidence="1">
    <location>
        <begin position="286"/>
        <end position="307"/>
    </location>
</feature>
<organism evidence="2 3">
    <name type="scientific">Globicatella sulfidifaciens</name>
    <dbReference type="NCBI Taxonomy" id="136093"/>
    <lineage>
        <taxon>Bacteria</taxon>
        <taxon>Bacillati</taxon>
        <taxon>Bacillota</taxon>
        <taxon>Bacilli</taxon>
        <taxon>Lactobacillales</taxon>
        <taxon>Aerococcaceae</taxon>
        <taxon>Globicatella</taxon>
    </lineage>
</organism>
<accession>A0A7X8C5G7</accession>
<feature type="transmembrane region" description="Helical" evidence="1">
    <location>
        <begin position="672"/>
        <end position="700"/>
    </location>
</feature>
<dbReference type="RefSeq" id="WP_276649825.1">
    <property type="nucleotide sequence ID" value="NZ_JAAYSM010000388.1"/>
</dbReference>
<feature type="transmembrane region" description="Helical" evidence="1">
    <location>
        <begin position="234"/>
        <end position="254"/>
    </location>
</feature>
<feature type="transmembrane region" description="Helical" evidence="1">
    <location>
        <begin position="749"/>
        <end position="770"/>
    </location>
</feature>
<feature type="transmembrane region" description="Helical" evidence="1">
    <location>
        <begin position="319"/>
        <end position="344"/>
    </location>
</feature>
<feature type="transmembrane region" description="Helical" evidence="1">
    <location>
        <begin position="372"/>
        <end position="392"/>
    </location>
</feature>
<name>A0A7X8C5G7_9LACT</name>